<evidence type="ECO:0000256" key="5">
    <source>
        <dbReference type="ARBA" id="ARBA00022692"/>
    </source>
</evidence>
<feature type="transmembrane region" description="Helical" evidence="8">
    <location>
        <begin position="153"/>
        <end position="172"/>
    </location>
</feature>
<dbReference type="InterPro" id="IPR000917">
    <property type="entry name" value="Sulfatase_N"/>
</dbReference>
<name>A0ABS3ZDX6_9GAMM</name>
<evidence type="ECO:0000313" key="12">
    <source>
        <dbReference type="Proteomes" id="UP000810171"/>
    </source>
</evidence>
<keyword evidence="5 8" id="KW-0812">Transmembrane</keyword>
<feature type="domain" description="Sulfatase N-terminal" evidence="9">
    <location>
        <begin position="233"/>
        <end position="514"/>
    </location>
</feature>
<feature type="transmembrane region" description="Helical" evidence="8">
    <location>
        <begin position="45"/>
        <end position="67"/>
    </location>
</feature>
<dbReference type="EMBL" id="JACVEW010000028">
    <property type="protein sequence ID" value="MBP0049909.1"/>
    <property type="molecule type" value="Genomic_DNA"/>
</dbReference>
<dbReference type="InterPro" id="IPR012549">
    <property type="entry name" value="EptA-like_N"/>
</dbReference>
<accession>A0ABS3ZDX6</accession>
<sequence length="554" mass="61714">MLSRLPPLNAQLFSALLAVLLMALYNQPLWSLILSQPQADGLGGTLFVAGLFLFFSALLHLLLTLFVPRVLLKPLALCALVSAAFVSYYMHTFGVQIDKTMIRNALETDLAETRELLTPRLFVWVNLLGLLPAWVLWRLPIRHDTLWQALKGRALGLLASLICIGAVLITGYQDMAGLFRNHRELRYLAVPTNYLYYGIKTLGGAYAQTNTPLQVIGKDARVQQAPNARPRLTLVVVGETARAESFGLDGYRRNTTPELARRDPVYFDNTWSCGTSTAVSVPCMFSAQGQSAFDEDQSRYTEGLLDVLAHAGIDTDWLDNNSGCKGACDRIPHASTLSFCHEEECMDETLLNALPTRETPASGDRVIVLHQKGSHGPAYYRRYPERFEHFTPVCDTSELQTCDPNTIVNAYDNSILYTDHVLARLIDRLHALEDTYDTAMIYVSDHGESLGESGLFLHGMPYLLAPEQQTRVPMLVWLSKGMAEARQLDSGCLRARRHERLSHDNLFHSVLGLMAVQTTLYQPDQDLFAPCRNLSGQASTEVSTRSRSTSSTRS</sequence>
<keyword evidence="4 11" id="KW-0808">Transferase</keyword>
<comment type="subcellular location">
    <subcellularLocation>
        <location evidence="1">Cell inner membrane</location>
        <topology evidence="1">Multi-pass membrane protein</topology>
    </subcellularLocation>
</comment>
<dbReference type="PANTHER" id="PTHR30443">
    <property type="entry name" value="INNER MEMBRANE PROTEIN"/>
    <property type="match status" value="1"/>
</dbReference>
<dbReference type="GO" id="GO:0016740">
    <property type="term" value="F:transferase activity"/>
    <property type="evidence" value="ECO:0007669"/>
    <property type="project" value="UniProtKB-KW"/>
</dbReference>
<organism evidence="11 12">
    <name type="scientific">Marinobacterium alkalitolerans</name>
    <dbReference type="NCBI Taxonomy" id="1542925"/>
    <lineage>
        <taxon>Bacteria</taxon>
        <taxon>Pseudomonadati</taxon>
        <taxon>Pseudomonadota</taxon>
        <taxon>Gammaproteobacteria</taxon>
        <taxon>Oceanospirillales</taxon>
        <taxon>Oceanospirillaceae</taxon>
        <taxon>Marinobacterium</taxon>
    </lineage>
</organism>
<evidence type="ECO:0000256" key="6">
    <source>
        <dbReference type="ARBA" id="ARBA00022989"/>
    </source>
</evidence>
<evidence type="ECO:0000259" key="9">
    <source>
        <dbReference type="Pfam" id="PF00884"/>
    </source>
</evidence>
<keyword evidence="3" id="KW-0997">Cell inner membrane</keyword>
<dbReference type="SUPFAM" id="SSF53649">
    <property type="entry name" value="Alkaline phosphatase-like"/>
    <property type="match status" value="1"/>
</dbReference>
<evidence type="ECO:0000256" key="7">
    <source>
        <dbReference type="ARBA" id="ARBA00023136"/>
    </source>
</evidence>
<evidence type="ECO:0000256" key="2">
    <source>
        <dbReference type="ARBA" id="ARBA00022475"/>
    </source>
</evidence>
<keyword evidence="2" id="KW-1003">Cell membrane</keyword>
<comment type="caution">
    <text evidence="11">The sequence shown here is derived from an EMBL/GenBank/DDBJ whole genome shotgun (WGS) entry which is preliminary data.</text>
</comment>
<gene>
    <name evidence="11" type="ORF">H9C73_14340</name>
</gene>
<dbReference type="Proteomes" id="UP000810171">
    <property type="component" value="Unassembled WGS sequence"/>
</dbReference>
<dbReference type="NCBIfam" id="NF028537">
    <property type="entry name" value="P_eth_NH2_trans"/>
    <property type="match status" value="1"/>
</dbReference>
<dbReference type="InterPro" id="IPR058130">
    <property type="entry name" value="PEA_transf_C"/>
</dbReference>
<dbReference type="PANTHER" id="PTHR30443:SF0">
    <property type="entry name" value="PHOSPHOETHANOLAMINE TRANSFERASE EPTA"/>
    <property type="match status" value="1"/>
</dbReference>
<dbReference type="RefSeq" id="WP_209288594.1">
    <property type="nucleotide sequence ID" value="NZ_JACVEW010000028.1"/>
</dbReference>
<evidence type="ECO:0000256" key="3">
    <source>
        <dbReference type="ARBA" id="ARBA00022519"/>
    </source>
</evidence>
<evidence type="ECO:0000313" key="11">
    <source>
        <dbReference type="EMBL" id="MBP0049909.1"/>
    </source>
</evidence>
<dbReference type="InterPro" id="IPR040423">
    <property type="entry name" value="PEA_transferase"/>
</dbReference>
<protein>
    <submittedName>
        <fullName evidence="11">Phosphoethanolamine--lipid A transferase</fullName>
    </submittedName>
</protein>
<dbReference type="CDD" id="cd16017">
    <property type="entry name" value="LptA"/>
    <property type="match status" value="1"/>
</dbReference>
<keyword evidence="6 8" id="KW-1133">Transmembrane helix</keyword>
<evidence type="ECO:0000256" key="8">
    <source>
        <dbReference type="SAM" id="Phobius"/>
    </source>
</evidence>
<keyword evidence="7 8" id="KW-0472">Membrane</keyword>
<evidence type="ECO:0000259" key="10">
    <source>
        <dbReference type="Pfam" id="PF08019"/>
    </source>
</evidence>
<proteinExistence type="predicted"/>
<evidence type="ECO:0000256" key="4">
    <source>
        <dbReference type="ARBA" id="ARBA00022679"/>
    </source>
</evidence>
<dbReference type="InterPro" id="IPR017850">
    <property type="entry name" value="Alkaline_phosphatase_core_sf"/>
</dbReference>
<feature type="transmembrane region" description="Helical" evidence="8">
    <location>
        <begin position="74"/>
        <end position="91"/>
    </location>
</feature>
<dbReference type="Pfam" id="PF08019">
    <property type="entry name" value="EptA_B_N"/>
    <property type="match status" value="1"/>
</dbReference>
<reference evidence="11 12" key="1">
    <citation type="submission" date="2020-09" db="EMBL/GenBank/DDBJ databases">
        <authorList>
            <person name="Tanuku N.R.S."/>
        </authorList>
    </citation>
    <scope>NUCLEOTIDE SEQUENCE [LARGE SCALE GENOMIC DNA]</scope>
    <source>
        <strain evidence="11 12">AK62</strain>
    </source>
</reference>
<keyword evidence="12" id="KW-1185">Reference proteome</keyword>
<feature type="domain" description="Phosphoethanolamine transferase N-terminal" evidence="10">
    <location>
        <begin position="57"/>
        <end position="201"/>
    </location>
</feature>
<feature type="transmembrane region" description="Helical" evidence="8">
    <location>
        <begin position="121"/>
        <end position="141"/>
    </location>
</feature>
<dbReference type="Pfam" id="PF00884">
    <property type="entry name" value="Sulfatase"/>
    <property type="match status" value="1"/>
</dbReference>
<dbReference type="Gene3D" id="3.40.720.10">
    <property type="entry name" value="Alkaline Phosphatase, subunit A"/>
    <property type="match status" value="1"/>
</dbReference>
<evidence type="ECO:0000256" key="1">
    <source>
        <dbReference type="ARBA" id="ARBA00004429"/>
    </source>
</evidence>